<proteinExistence type="predicted"/>
<keyword evidence="2 4" id="KW-0378">Hydrolase</keyword>
<keyword evidence="5" id="KW-1185">Reference proteome</keyword>
<name>A0A7D6DY20_9MYCO</name>
<feature type="binding site" evidence="3">
    <location>
        <position position="61"/>
    </location>
    <ligand>
        <name>a divalent metal cation</name>
        <dbReference type="ChEBI" id="CHEBI:60240"/>
        <label>1</label>
    </ligand>
</feature>
<evidence type="ECO:0000256" key="3">
    <source>
        <dbReference type="PIRSR" id="PIRSR005902-1"/>
    </source>
</evidence>
<dbReference type="GO" id="GO:0016788">
    <property type="term" value="F:hydrolase activity, acting on ester bonds"/>
    <property type="evidence" value="ECO:0007669"/>
    <property type="project" value="InterPro"/>
</dbReference>
<feature type="binding site" evidence="3">
    <location>
        <position position="149"/>
    </location>
    <ligand>
        <name>a divalent metal cation</name>
        <dbReference type="ChEBI" id="CHEBI:60240"/>
        <label>1</label>
    </ligand>
</feature>
<dbReference type="InterPro" id="IPR001130">
    <property type="entry name" value="TatD-like"/>
</dbReference>
<dbReference type="EMBL" id="CP059165">
    <property type="protein sequence ID" value="QLL06549.1"/>
    <property type="molecule type" value="Genomic_DNA"/>
</dbReference>
<dbReference type="GO" id="GO:0004536">
    <property type="term" value="F:DNA nuclease activity"/>
    <property type="evidence" value="ECO:0007669"/>
    <property type="project" value="InterPro"/>
</dbReference>
<dbReference type="PROSITE" id="PS51257">
    <property type="entry name" value="PROKAR_LIPOPROTEIN"/>
    <property type="match status" value="1"/>
</dbReference>
<evidence type="ECO:0000256" key="1">
    <source>
        <dbReference type="ARBA" id="ARBA00022723"/>
    </source>
</evidence>
<dbReference type="Gene3D" id="3.20.20.140">
    <property type="entry name" value="Metal-dependent hydrolases"/>
    <property type="match status" value="1"/>
</dbReference>
<feature type="binding site" evidence="3">
    <location>
        <position position="264"/>
    </location>
    <ligand>
        <name>a divalent metal cation</name>
        <dbReference type="ChEBI" id="CHEBI:60240"/>
        <label>1</label>
    </ligand>
</feature>
<feature type="binding site" evidence="3">
    <location>
        <position position="190"/>
    </location>
    <ligand>
        <name>a divalent metal cation</name>
        <dbReference type="ChEBI" id="CHEBI:60240"/>
        <label>2</label>
    </ligand>
</feature>
<evidence type="ECO:0000313" key="4">
    <source>
        <dbReference type="EMBL" id="QLL06549.1"/>
    </source>
</evidence>
<feature type="binding site" evidence="3">
    <location>
        <position position="63"/>
    </location>
    <ligand>
        <name>a divalent metal cation</name>
        <dbReference type="ChEBI" id="CHEBI:60240"/>
        <label>1</label>
    </ligand>
</feature>
<dbReference type="SUPFAM" id="SSF51556">
    <property type="entry name" value="Metallo-dependent hydrolases"/>
    <property type="match status" value="1"/>
</dbReference>
<dbReference type="PANTHER" id="PTHR46124">
    <property type="entry name" value="D-AMINOACYL-TRNA DEACYLASE"/>
    <property type="match status" value="1"/>
</dbReference>
<dbReference type="GO" id="GO:0005829">
    <property type="term" value="C:cytosol"/>
    <property type="evidence" value="ECO:0007669"/>
    <property type="project" value="TreeGrafter"/>
</dbReference>
<dbReference type="Pfam" id="PF01026">
    <property type="entry name" value="TatD_DNase"/>
    <property type="match status" value="1"/>
</dbReference>
<dbReference type="FunFam" id="3.20.20.140:FF:000005">
    <property type="entry name" value="TatD family hydrolase"/>
    <property type="match status" value="1"/>
</dbReference>
<protein>
    <submittedName>
        <fullName evidence="4">TatD family hydrolase</fullName>
    </submittedName>
</protein>
<gene>
    <name evidence="4" type="ORF">H0P51_22910</name>
</gene>
<dbReference type="PANTHER" id="PTHR46124:SF2">
    <property type="entry name" value="D-AMINOACYL-TRNA DEACYLASE"/>
    <property type="match status" value="1"/>
</dbReference>
<dbReference type="GO" id="GO:0046872">
    <property type="term" value="F:metal ion binding"/>
    <property type="evidence" value="ECO:0007669"/>
    <property type="project" value="UniProtKB-KW"/>
</dbReference>
<accession>A0A7D6DY20</accession>
<dbReference type="InterPro" id="IPR018228">
    <property type="entry name" value="DNase_TatD-rel_CS"/>
</dbReference>
<reference evidence="5" key="1">
    <citation type="submission" date="2020-07" db="EMBL/GenBank/DDBJ databases">
        <title>Description of Mycobacterium gordonae subsp. intergordonae subsp.nov. and Mycobacterium gordonae subsp. gordonae subsp. nov.</title>
        <authorList>
            <person name="Yu X."/>
        </authorList>
    </citation>
    <scope>NUCLEOTIDE SEQUENCE [LARGE SCALE GENOMIC DNA]</scope>
    <source>
        <strain evidence="5">24</strain>
    </source>
</reference>
<dbReference type="InterPro" id="IPR032466">
    <property type="entry name" value="Metal_Hydrolase"/>
</dbReference>
<feature type="binding site" evidence="3">
    <location>
        <position position="214"/>
    </location>
    <ligand>
        <name>a divalent metal cation</name>
        <dbReference type="ChEBI" id="CHEBI:60240"/>
        <label>2</label>
    </ligand>
</feature>
<evidence type="ECO:0000256" key="2">
    <source>
        <dbReference type="ARBA" id="ARBA00022801"/>
    </source>
</evidence>
<reference evidence="5" key="2">
    <citation type="submission" date="2023-07" db="EMBL/GenBank/DDBJ databases">
        <title>Description of Mycobacterium gordonae subsp. intergordonae subsp.nov. and Mycobacterium gordonae subsp. gordonae subsp. nov.</title>
        <authorList>
            <person name="Huang H."/>
        </authorList>
    </citation>
    <scope>NUCLEOTIDE SEQUENCE [LARGE SCALE GENOMIC DNA]</scope>
    <source>
        <strain evidence="5">24</strain>
    </source>
</reference>
<organism evidence="4 5">
    <name type="scientific">Mycobacterium vicinigordonae</name>
    <dbReference type="NCBI Taxonomy" id="1719132"/>
    <lineage>
        <taxon>Bacteria</taxon>
        <taxon>Bacillati</taxon>
        <taxon>Actinomycetota</taxon>
        <taxon>Actinomycetes</taxon>
        <taxon>Mycobacteriales</taxon>
        <taxon>Mycobacteriaceae</taxon>
        <taxon>Mycobacterium</taxon>
    </lineage>
</organism>
<dbReference type="AlphaFoldDB" id="A0A7D6DY20"/>
<dbReference type="PROSITE" id="PS01091">
    <property type="entry name" value="TATD_3"/>
    <property type="match status" value="1"/>
</dbReference>
<dbReference type="CDD" id="cd01310">
    <property type="entry name" value="TatD_DNAse"/>
    <property type="match status" value="1"/>
</dbReference>
<sequence>MRRAVRIGDRGGDVIGLHVALHPIGWAACPCAPIVCQVSANRSTRAAPPAPEPLSPLIDAHTHLDACGASDGDGVRAIVDRAAAVGVRAIVTIADDMESARWVCKAIGWDPRVYGAVALHPTRADALTDAARTEIERLATHPRVVAVGETGMDLYWPGKLDGCAQPEVQRDAFAWHIDLAKRIGKPLMIHNRDADSEVLDVLRAEGAPDTVIFHCFSSGSAMARECVAAGWLLSLSGTVSFRNARELREAVPLIPVEQLLVETDAPFLTPHPYRGAANEPYCLPYTVRALAELVNRAPEEVAEITTSNARRAYELGVDPR</sequence>
<dbReference type="InterPro" id="IPR015991">
    <property type="entry name" value="TatD/YcfH-like"/>
</dbReference>
<dbReference type="Proteomes" id="UP000510682">
    <property type="component" value="Chromosome"/>
</dbReference>
<dbReference type="NCBIfam" id="TIGR00010">
    <property type="entry name" value="YchF/TatD family DNA exonuclease"/>
    <property type="match status" value="1"/>
</dbReference>
<evidence type="ECO:0000313" key="5">
    <source>
        <dbReference type="Proteomes" id="UP000510682"/>
    </source>
</evidence>
<keyword evidence="1 3" id="KW-0479">Metal-binding</keyword>
<dbReference type="KEGG" id="mgor:H0P51_22910"/>
<dbReference type="PIRSF" id="PIRSF005902">
    <property type="entry name" value="DNase_TatD"/>
    <property type="match status" value="1"/>
</dbReference>